<feature type="region of interest" description="Disordered" evidence="1">
    <location>
        <begin position="1"/>
        <end position="210"/>
    </location>
</feature>
<feature type="compositionally biased region" description="Gly residues" evidence="1">
    <location>
        <begin position="301"/>
        <end position="310"/>
    </location>
</feature>
<keyword evidence="3" id="KW-1185">Reference proteome</keyword>
<dbReference type="InParanoid" id="A0A3N4KMY1"/>
<protein>
    <submittedName>
        <fullName evidence="2">Uncharacterized protein</fullName>
    </submittedName>
</protein>
<evidence type="ECO:0000256" key="1">
    <source>
        <dbReference type="SAM" id="MobiDB-lite"/>
    </source>
</evidence>
<feature type="compositionally biased region" description="Basic and acidic residues" evidence="1">
    <location>
        <begin position="313"/>
        <end position="325"/>
    </location>
</feature>
<sequence>MVSEIKPKPLISSLGLAKDSTRLKRKAHTEVKKEEPTLLGASSDSSRSVSANPKDANQTLTTVGVRRVLDSDDESPTATTIKEVKKTSVRKYTRKTKNLGGEKGKSSPPKRPAPDRDKDFKQTTQPKQPPKTATTQREGVRKTSDAVTSVTGDGPSQRTPMPRTKSAAYPREHPLPTHSAADAAATQTPLCSDHTPNVIAPRPTADAATGPAPSTVIYVDGNPFIMPTDTVECFLAVEQEVSRSYHAVYVRKLYKKRDRALASPVCDVSEFWHRIGSDFEAEVPRLVWVLGDGAGRRAGARGDGGGGGGSKEVNGKEEDYPAPKD</sequence>
<gene>
    <name evidence="2" type="ORF">P167DRAFT_576010</name>
</gene>
<feature type="compositionally biased region" description="Low complexity" evidence="1">
    <location>
        <begin position="122"/>
        <end position="136"/>
    </location>
</feature>
<feature type="compositionally biased region" description="Basic and acidic residues" evidence="1">
    <location>
        <begin position="112"/>
        <end position="121"/>
    </location>
</feature>
<dbReference type="AlphaFoldDB" id="A0A3N4KMY1"/>
<evidence type="ECO:0000313" key="2">
    <source>
        <dbReference type="EMBL" id="RPB10692.1"/>
    </source>
</evidence>
<feature type="region of interest" description="Disordered" evidence="1">
    <location>
        <begin position="294"/>
        <end position="325"/>
    </location>
</feature>
<reference evidence="2 3" key="1">
    <citation type="journal article" date="2018" name="Nat. Ecol. Evol.">
        <title>Pezizomycetes genomes reveal the molecular basis of ectomycorrhizal truffle lifestyle.</title>
        <authorList>
            <person name="Murat C."/>
            <person name="Payen T."/>
            <person name="Noel B."/>
            <person name="Kuo A."/>
            <person name="Morin E."/>
            <person name="Chen J."/>
            <person name="Kohler A."/>
            <person name="Krizsan K."/>
            <person name="Balestrini R."/>
            <person name="Da Silva C."/>
            <person name="Montanini B."/>
            <person name="Hainaut M."/>
            <person name="Levati E."/>
            <person name="Barry K.W."/>
            <person name="Belfiori B."/>
            <person name="Cichocki N."/>
            <person name="Clum A."/>
            <person name="Dockter R.B."/>
            <person name="Fauchery L."/>
            <person name="Guy J."/>
            <person name="Iotti M."/>
            <person name="Le Tacon F."/>
            <person name="Lindquist E.A."/>
            <person name="Lipzen A."/>
            <person name="Malagnac F."/>
            <person name="Mello A."/>
            <person name="Molinier V."/>
            <person name="Miyauchi S."/>
            <person name="Poulain J."/>
            <person name="Riccioni C."/>
            <person name="Rubini A."/>
            <person name="Sitrit Y."/>
            <person name="Splivallo R."/>
            <person name="Traeger S."/>
            <person name="Wang M."/>
            <person name="Zifcakova L."/>
            <person name="Wipf D."/>
            <person name="Zambonelli A."/>
            <person name="Paolocci F."/>
            <person name="Nowrousian M."/>
            <person name="Ottonello S."/>
            <person name="Baldrian P."/>
            <person name="Spatafora J.W."/>
            <person name="Henrissat B."/>
            <person name="Nagy L.G."/>
            <person name="Aury J.M."/>
            <person name="Wincker P."/>
            <person name="Grigoriev I.V."/>
            <person name="Bonfante P."/>
            <person name="Martin F.M."/>
        </authorList>
    </citation>
    <scope>NUCLEOTIDE SEQUENCE [LARGE SCALE GENOMIC DNA]</scope>
    <source>
        <strain evidence="2 3">CCBAS932</strain>
    </source>
</reference>
<feature type="compositionally biased region" description="Basic residues" evidence="1">
    <location>
        <begin position="87"/>
        <end position="97"/>
    </location>
</feature>
<feature type="compositionally biased region" description="Polar residues" evidence="1">
    <location>
        <begin position="145"/>
        <end position="159"/>
    </location>
</feature>
<proteinExistence type="predicted"/>
<name>A0A3N4KMY1_9PEZI</name>
<dbReference type="Proteomes" id="UP000277580">
    <property type="component" value="Unassembled WGS sequence"/>
</dbReference>
<organism evidence="2 3">
    <name type="scientific">Morchella conica CCBAS932</name>
    <dbReference type="NCBI Taxonomy" id="1392247"/>
    <lineage>
        <taxon>Eukaryota</taxon>
        <taxon>Fungi</taxon>
        <taxon>Dikarya</taxon>
        <taxon>Ascomycota</taxon>
        <taxon>Pezizomycotina</taxon>
        <taxon>Pezizomycetes</taxon>
        <taxon>Pezizales</taxon>
        <taxon>Morchellaceae</taxon>
        <taxon>Morchella</taxon>
    </lineage>
</organism>
<evidence type="ECO:0000313" key="3">
    <source>
        <dbReference type="Proteomes" id="UP000277580"/>
    </source>
</evidence>
<accession>A0A3N4KMY1</accession>
<dbReference type="EMBL" id="ML119141">
    <property type="protein sequence ID" value="RPB10692.1"/>
    <property type="molecule type" value="Genomic_DNA"/>
</dbReference>